<keyword evidence="1" id="KW-0472">Membrane</keyword>
<feature type="transmembrane region" description="Helical" evidence="1">
    <location>
        <begin position="487"/>
        <end position="505"/>
    </location>
</feature>
<feature type="transmembrane region" description="Helical" evidence="1">
    <location>
        <begin position="289"/>
        <end position="307"/>
    </location>
</feature>
<dbReference type="PANTHER" id="PTHR16214">
    <property type="entry name" value="TRANSMEMBRANE PROTEIN 260"/>
    <property type="match status" value="1"/>
</dbReference>
<evidence type="ECO:0000259" key="2">
    <source>
        <dbReference type="Pfam" id="PF04710"/>
    </source>
</evidence>
<feature type="transmembrane region" description="Helical" evidence="1">
    <location>
        <begin position="554"/>
        <end position="574"/>
    </location>
</feature>
<dbReference type="InterPro" id="IPR052724">
    <property type="entry name" value="GT117_domain-containing"/>
</dbReference>
<feature type="transmembrane region" description="Helical" evidence="1">
    <location>
        <begin position="343"/>
        <end position="372"/>
    </location>
</feature>
<proteinExistence type="predicted"/>
<name>A0A8C1FVS7_CYPCA</name>
<keyword evidence="1" id="KW-0812">Transmembrane</keyword>
<reference evidence="3" key="2">
    <citation type="submission" date="2025-09" db="UniProtKB">
        <authorList>
            <consortium name="Ensembl"/>
        </authorList>
    </citation>
    <scope>IDENTIFICATION</scope>
</reference>
<dbReference type="Pfam" id="PF04710">
    <property type="entry name" value="Pellino_FHA"/>
    <property type="match status" value="1"/>
</dbReference>
<keyword evidence="4" id="KW-1185">Reference proteome</keyword>
<accession>A0A8C1FVS7</accession>
<feature type="transmembrane region" description="Helical" evidence="1">
    <location>
        <begin position="313"/>
        <end position="331"/>
    </location>
</feature>
<evidence type="ECO:0000313" key="3">
    <source>
        <dbReference type="Ensembl" id="ENSCCRP00010000078.1"/>
    </source>
</evidence>
<evidence type="ECO:0000256" key="1">
    <source>
        <dbReference type="SAM" id="Phobius"/>
    </source>
</evidence>
<feature type="transmembrane region" description="Helical" evidence="1">
    <location>
        <begin position="262"/>
        <end position="282"/>
    </location>
</feature>
<dbReference type="PANTHER" id="PTHR16214:SF3">
    <property type="entry name" value="TRANSMEMBRANE PROTEIN 260"/>
    <property type="match status" value="1"/>
</dbReference>
<protein>
    <submittedName>
        <fullName evidence="3">Transmembrane protein 260</fullName>
    </submittedName>
</protein>
<feature type="transmembrane region" description="Helical" evidence="1">
    <location>
        <begin position="384"/>
        <end position="404"/>
    </location>
</feature>
<dbReference type="InterPro" id="IPR048334">
    <property type="entry name" value="Pellino_FHA"/>
</dbReference>
<organism evidence="3 4">
    <name type="scientific">Cyprinus carpio</name>
    <name type="common">Common carp</name>
    <dbReference type="NCBI Taxonomy" id="7962"/>
    <lineage>
        <taxon>Eukaryota</taxon>
        <taxon>Metazoa</taxon>
        <taxon>Chordata</taxon>
        <taxon>Craniata</taxon>
        <taxon>Vertebrata</taxon>
        <taxon>Euteleostomi</taxon>
        <taxon>Actinopterygii</taxon>
        <taxon>Neopterygii</taxon>
        <taxon>Teleostei</taxon>
        <taxon>Ostariophysi</taxon>
        <taxon>Cypriniformes</taxon>
        <taxon>Cyprinidae</taxon>
        <taxon>Cyprininae</taxon>
        <taxon>Cyprinus</taxon>
    </lineage>
</organism>
<dbReference type="Ensembl" id="ENSCCRT00010000083.1">
    <property type="protein sequence ID" value="ENSCCRP00010000078.1"/>
    <property type="gene ID" value="ENSCCRG00010000033.1"/>
</dbReference>
<keyword evidence="1" id="KW-1133">Transmembrane helix</keyword>
<sequence>MLSPGQEEHCAPTKEPVKYGELVVLGYNGSLPNGDRGRRKSRFALYKRAKANGVKPSTVHILNTPQASKAVNCKGQHSISYTLSRNQTVVVEYSHDKDTDMFQIGRSTEGPIDFVVTDTVSGGGESEDTPITQSTISRFACRVVCERNPPYTARIYAAGFDSSKNIFLGEKAAKWKNPDGHMDGLTTNGVLVMHPRGGFTQESKPGVWREISVCGDVYTLRETRSAQTRGKLVAHPPGYPLFTILSSLMLLLLPLSSPAHSIHVLCAVFGAGASGALCFTVCRMAGPGPGAVLAGGVFAVSRLVWQWSVVAEVFSLNNLFVGVLFSLSACFHCAESVHHKKKFALWGALFCGLSLCNQHTLVLYVVIIIPWALLHLYTHNGLSFFGLGSLGTCFLAGFVPYIYLPISSYLNRARWSWGDQTSFHGLLTHLLRAEYGTFSLAKTDENLNLLKMLWAQWNHCVNDLSTPVLVLALLGILLSLWNRLRCVFIWLIVTMVIIYSVFFAWRANLNIEQPLLLGVVERFWLQADAGVCVLAGLGLSWAVCWLNGRLVRGTLWNTGAWILTAGLISHMISLNHKECDQSGNDVVDRFAREVVFSLPPNSLVLTRGDLPGNTLRYLHYCQGLRPDISLVDQEMMTYSWYVAKLQKHLPGVTFPGRWWDPINTMEKKTFSIEQFLKHNMHRPVFACIGLTEGDPSWERSFSRWPWGICEQLVPVKTPFDPEKWAQKTLDLYNWSQPHDSFHPGSWERVANEEMWQARMKTAFFLFDLAENMEKEQQARLYELSYNLYCQIVDTQVDYPANWDKNLALAAERLLRSGGRGHGLDSLLSRSIYHFSHYLQREPTDPQSKAIRSIITHLKKERKKLRDRQKA</sequence>
<reference evidence="3" key="1">
    <citation type="submission" date="2025-08" db="UniProtKB">
        <authorList>
            <consortium name="Ensembl"/>
        </authorList>
    </citation>
    <scope>IDENTIFICATION</scope>
</reference>
<dbReference type="AlphaFoldDB" id="A0A8C1FVS7"/>
<feature type="domain" description="Pellino FHA" evidence="2">
    <location>
        <begin position="13"/>
        <end position="234"/>
    </location>
</feature>
<feature type="transmembrane region" description="Helical" evidence="1">
    <location>
        <begin position="525"/>
        <end position="548"/>
    </location>
</feature>
<dbReference type="Proteomes" id="UP000694427">
    <property type="component" value="Unplaced"/>
</dbReference>
<evidence type="ECO:0000313" key="4">
    <source>
        <dbReference type="Proteomes" id="UP000694427"/>
    </source>
</evidence>